<dbReference type="EMBL" id="JADGKB010000038">
    <property type="protein sequence ID" value="KAJ3257462.1"/>
    <property type="molecule type" value="Genomic_DNA"/>
</dbReference>
<dbReference type="AlphaFoldDB" id="A0AAD5Y401"/>
<protein>
    <submittedName>
        <fullName evidence="1">Uncharacterized protein</fullName>
    </submittedName>
</protein>
<reference evidence="1" key="1">
    <citation type="submission" date="2020-05" db="EMBL/GenBank/DDBJ databases">
        <title>Phylogenomic resolution of chytrid fungi.</title>
        <authorList>
            <person name="Stajich J.E."/>
            <person name="Amses K."/>
            <person name="Simmons R."/>
            <person name="Seto K."/>
            <person name="Myers J."/>
            <person name="Bonds A."/>
            <person name="Quandt C.A."/>
            <person name="Barry K."/>
            <person name="Liu P."/>
            <person name="Grigoriev I."/>
            <person name="Longcore J.E."/>
            <person name="James T.Y."/>
        </authorList>
    </citation>
    <scope>NUCLEOTIDE SEQUENCE</scope>
    <source>
        <strain evidence="1">PLAUS21</strain>
    </source>
</reference>
<proteinExistence type="predicted"/>
<gene>
    <name evidence="1" type="ORF">HK103_004537</name>
</gene>
<evidence type="ECO:0000313" key="1">
    <source>
        <dbReference type="EMBL" id="KAJ3257462.1"/>
    </source>
</evidence>
<dbReference type="Proteomes" id="UP001210925">
    <property type="component" value="Unassembled WGS sequence"/>
</dbReference>
<organism evidence="1 2">
    <name type="scientific">Boothiomyces macroporosus</name>
    <dbReference type="NCBI Taxonomy" id="261099"/>
    <lineage>
        <taxon>Eukaryota</taxon>
        <taxon>Fungi</taxon>
        <taxon>Fungi incertae sedis</taxon>
        <taxon>Chytridiomycota</taxon>
        <taxon>Chytridiomycota incertae sedis</taxon>
        <taxon>Chytridiomycetes</taxon>
        <taxon>Rhizophydiales</taxon>
        <taxon>Terramycetaceae</taxon>
        <taxon>Boothiomyces</taxon>
    </lineage>
</organism>
<sequence length="223" mass="25465">MVIMVIATRNIDSLKKQSSQWTGKLYQTILKHLETNNGSDLLLISFDRLLKHFPSAAKPVKESAMDLMLKKFAQSNYNPHILTVIVSLFVVETKSSEDSLVDGIVASIYMILNDAFELNSPAELYRKKLSIEISKSNWRQELRKLFQLLESIIQSNTKITIDPVLALLKFIYSLKFTQMEYNDFLSSVNDISDRFLIALVKWYSLSNSTVSEAISFSKKLLKA</sequence>
<comment type="caution">
    <text evidence="1">The sequence shown here is derived from an EMBL/GenBank/DDBJ whole genome shotgun (WGS) entry which is preliminary data.</text>
</comment>
<accession>A0AAD5Y401</accession>
<name>A0AAD5Y401_9FUNG</name>
<evidence type="ECO:0000313" key="2">
    <source>
        <dbReference type="Proteomes" id="UP001210925"/>
    </source>
</evidence>
<keyword evidence="2" id="KW-1185">Reference proteome</keyword>